<name>A0A4R7PXG1_9FLAO</name>
<dbReference type="RefSeq" id="WP_133757710.1">
    <property type="nucleotide sequence ID" value="NZ_SOBW01000008.1"/>
</dbReference>
<evidence type="ECO:0000256" key="1">
    <source>
        <dbReference type="ARBA" id="ARBA00008791"/>
    </source>
</evidence>
<dbReference type="InterPro" id="IPR006015">
    <property type="entry name" value="Universal_stress_UspA"/>
</dbReference>
<dbReference type="PANTHER" id="PTHR46268:SF6">
    <property type="entry name" value="UNIVERSAL STRESS PROTEIN UP12"/>
    <property type="match status" value="1"/>
</dbReference>
<reference evidence="3 4" key="1">
    <citation type="submission" date="2019-03" db="EMBL/GenBank/DDBJ databases">
        <title>Genomic Encyclopedia of Archaeal and Bacterial Type Strains, Phase II (KMG-II): from individual species to whole genera.</title>
        <authorList>
            <person name="Goeker M."/>
        </authorList>
    </citation>
    <scope>NUCLEOTIDE SEQUENCE [LARGE SCALE GENOMIC DNA]</scope>
    <source>
        <strain evidence="3 4">DSM 28135</strain>
    </source>
</reference>
<dbReference type="Proteomes" id="UP000294689">
    <property type="component" value="Unassembled WGS sequence"/>
</dbReference>
<comment type="caution">
    <text evidence="3">The sequence shown here is derived from an EMBL/GenBank/DDBJ whole genome shotgun (WGS) entry which is preliminary data.</text>
</comment>
<dbReference type="EMBL" id="SOBW01000008">
    <property type="protein sequence ID" value="TDU39644.1"/>
    <property type="molecule type" value="Genomic_DNA"/>
</dbReference>
<feature type="domain" description="UspA" evidence="2">
    <location>
        <begin position="156"/>
        <end position="274"/>
    </location>
</feature>
<evidence type="ECO:0000313" key="4">
    <source>
        <dbReference type="Proteomes" id="UP000294689"/>
    </source>
</evidence>
<sequence length="276" mass="30540">MKKIIVPIDFSKYSEYALEAAAILAKKNNSEILALHMLEMADGLFTASDAGQKPKMLYFLKLAEQKFDEFLNKPFLEGINVTPIVKQSKVFSEVSEVGAQHHADLIVMGSHGVSGFTEVFVGSNTEKVVRYSEIPVLVIKRKPNTLSFDTTIFASNFSEEAVGAYLKALKMLPKTAKIELLYVNVPGEDFKSTSEMEQQAANFLTKAEGNLDRLNTVNYVSDYSVEKGILNFSNLVGADLIMLPTRGKKGLAHFFEGSISEDLVNHANLPVMTFKI</sequence>
<dbReference type="OrthoDB" id="9788959at2"/>
<dbReference type="InterPro" id="IPR006016">
    <property type="entry name" value="UspA"/>
</dbReference>
<feature type="domain" description="UspA" evidence="2">
    <location>
        <begin position="1"/>
        <end position="140"/>
    </location>
</feature>
<dbReference type="PANTHER" id="PTHR46268">
    <property type="entry name" value="STRESS RESPONSE PROTEIN NHAX"/>
    <property type="match status" value="1"/>
</dbReference>
<dbReference type="InterPro" id="IPR014729">
    <property type="entry name" value="Rossmann-like_a/b/a_fold"/>
</dbReference>
<evidence type="ECO:0000259" key="2">
    <source>
        <dbReference type="Pfam" id="PF00582"/>
    </source>
</evidence>
<comment type="similarity">
    <text evidence="1">Belongs to the universal stress protein A family.</text>
</comment>
<proteinExistence type="inferred from homology"/>
<dbReference type="Pfam" id="PF00582">
    <property type="entry name" value="Usp"/>
    <property type="match status" value="2"/>
</dbReference>
<dbReference type="AlphaFoldDB" id="A0A4R7PXG1"/>
<accession>A0A4R7PXG1</accession>
<protein>
    <submittedName>
        <fullName evidence="3">Nucleotide-binding universal stress UspA family protein</fullName>
    </submittedName>
</protein>
<dbReference type="CDD" id="cd00293">
    <property type="entry name" value="USP-like"/>
    <property type="match status" value="2"/>
</dbReference>
<dbReference type="Gene3D" id="3.40.50.620">
    <property type="entry name" value="HUPs"/>
    <property type="match status" value="2"/>
</dbReference>
<keyword evidence="4" id="KW-1185">Reference proteome</keyword>
<dbReference type="PRINTS" id="PR01438">
    <property type="entry name" value="UNVRSLSTRESS"/>
</dbReference>
<evidence type="ECO:0000313" key="3">
    <source>
        <dbReference type="EMBL" id="TDU39644.1"/>
    </source>
</evidence>
<dbReference type="SUPFAM" id="SSF52402">
    <property type="entry name" value="Adenine nucleotide alpha hydrolases-like"/>
    <property type="match status" value="2"/>
</dbReference>
<organism evidence="3 4">
    <name type="scientific">Gelidibacter sediminis</name>
    <dbReference type="NCBI Taxonomy" id="1608710"/>
    <lineage>
        <taxon>Bacteria</taxon>
        <taxon>Pseudomonadati</taxon>
        <taxon>Bacteroidota</taxon>
        <taxon>Flavobacteriia</taxon>
        <taxon>Flavobacteriales</taxon>
        <taxon>Flavobacteriaceae</taxon>
        <taxon>Gelidibacter</taxon>
    </lineage>
</organism>
<gene>
    <name evidence="3" type="ORF">BXY82_1674</name>
</gene>